<comment type="similarity">
    <text evidence="2">Belongs to the KHG/KDPG aldolase family.</text>
</comment>
<evidence type="ECO:0000256" key="5">
    <source>
        <dbReference type="ARBA" id="ARBA00023277"/>
    </source>
</evidence>
<evidence type="ECO:0000256" key="1">
    <source>
        <dbReference type="ARBA" id="ARBA00004761"/>
    </source>
</evidence>
<dbReference type="EMBL" id="SDMP01000012">
    <property type="protein sequence ID" value="RYR25384.1"/>
    <property type="molecule type" value="Genomic_DNA"/>
</dbReference>
<name>A0A445AG65_ARAHY</name>
<reference evidence="6 7" key="1">
    <citation type="submission" date="2019-01" db="EMBL/GenBank/DDBJ databases">
        <title>Sequencing of cultivated peanut Arachis hypogaea provides insights into genome evolution and oil improvement.</title>
        <authorList>
            <person name="Chen X."/>
        </authorList>
    </citation>
    <scope>NUCLEOTIDE SEQUENCE [LARGE SCALE GENOMIC DNA]</scope>
    <source>
        <strain evidence="7">cv. Fuhuasheng</strain>
        <tissue evidence="6">Leaves</tissue>
    </source>
</reference>
<proteinExistence type="inferred from homology"/>
<evidence type="ECO:0000256" key="3">
    <source>
        <dbReference type="ARBA" id="ARBA00011233"/>
    </source>
</evidence>
<dbReference type="PANTHER" id="PTHR30246">
    <property type="entry name" value="2-KETO-3-DEOXY-6-PHOSPHOGLUCONATE ALDOLASE"/>
    <property type="match status" value="1"/>
</dbReference>
<evidence type="ECO:0000313" key="6">
    <source>
        <dbReference type="EMBL" id="RYR25384.1"/>
    </source>
</evidence>
<dbReference type="PANTHER" id="PTHR30246:SF1">
    <property type="entry name" value="2-DEHYDRO-3-DEOXY-6-PHOSPHOGALACTONATE ALDOLASE-RELATED"/>
    <property type="match status" value="1"/>
</dbReference>
<keyword evidence="7" id="KW-1185">Reference proteome</keyword>
<dbReference type="GO" id="GO:0016829">
    <property type="term" value="F:lyase activity"/>
    <property type="evidence" value="ECO:0007669"/>
    <property type="project" value="UniProtKB-KW"/>
</dbReference>
<dbReference type="Proteomes" id="UP000289738">
    <property type="component" value="Chromosome B02"/>
</dbReference>
<dbReference type="AlphaFoldDB" id="A0A445AG65"/>
<evidence type="ECO:0000313" key="7">
    <source>
        <dbReference type="Proteomes" id="UP000289738"/>
    </source>
</evidence>
<dbReference type="InterPro" id="IPR000887">
    <property type="entry name" value="Aldlse_KDPG_KHG"/>
</dbReference>
<accession>A0A445AG65</accession>
<organism evidence="6 7">
    <name type="scientific">Arachis hypogaea</name>
    <name type="common">Peanut</name>
    <dbReference type="NCBI Taxonomy" id="3818"/>
    <lineage>
        <taxon>Eukaryota</taxon>
        <taxon>Viridiplantae</taxon>
        <taxon>Streptophyta</taxon>
        <taxon>Embryophyta</taxon>
        <taxon>Tracheophyta</taxon>
        <taxon>Spermatophyta</taxon>
        <taxon>Magnoliopsida</taxon>
        <taxon>eudicotyledons</taxon>
        <taxon>Gunneridae</taxon>
        <taxon>Pentapetalae</taxon>
        <taxon>rosids</taxon>
        <taxon>fabids</taxon>
        <taxon>Fabales</taxon>
        <taxon>Fabaceae</taxon>
        <taxon>Papilionoideae</taxon>
        <taxon>50 kb inversion clade</taxon>
        <taxon>dalbergioids sensu lato</taxon>
        <taxon>Dalbergieae</taxon>
        <taxon>Pterocarpus clade</taxon>
        <taxon>Arachis</taxon>
    </lineage>
</organism>
<sequence length="96" mass="10532">MYYIQNGEVLYIPGTMTPTEILSVCEAGAKIVKPFPHVSMVASQGINIDSIEEYISRGASAVVLSDAIFEKETIAKRNYEKIQKLAHFAALLGNKV</sequence>
<evidence type="ECO:0000256" key="2">
    <source>
        <dbReference type="ARBA" id="ARBA00006906"/>
    </source>
</evidence>
<keyword evidence="4" id="KW-0456">Lyase</keyword>
<dbReference type="InterPro" id="IPR013785">
    <property type="entry name" value="Aldolase_TIM"/>
</dbReference>
<evidence type="ECO:0000256" key="4">
    <source>
        <dbReference type="ARBA" id="ARBA00023239"/>
    </source>
</evidence>
<comment type="pathway">
    <text evidence="1">Carbohydrate acid metabolism.</text>
</comment>
<dbReference type="Gene3D" id="3.20.20.70">
    <property type="entry name" value="Aldolase class I"/>
    <property type="match status" value="1"/>
</dbReference>
<protein>
    <submittedName>
        <fullName evidence="6">Uncharacterized protein</fullName>
    </submittedName>
</protein>
<comment type="caution">
    <text evidence="6">The sequence shown here is derived from an EMBL/GenBank/DDBJ whole genome shotgun (WGS) entry which is preliminary data.</text>
</comment>
<gene>
    <name evidence="6" type="ORF">Ahy_B02g059100</name>
</gene>
<comment type="subunit">
    <text evidence="3">Homotrimer.</text>
</comment>
<keyword evidence="5" id="KW-0119">Carbohydrate metabolism</keyword>
<dbReference type="SUPFAM" id="SSF51569">
    <property type="entry name" value="Aldolase"/>
    <property type="match status" value="1"/>
</dbReference>
<dbReference type="STRING" id="3818.A0A445AG65"/>